<dbReference type="PROSITE" id="PS51158">
    <property type="entry name" value="ALPHA_KINASE"/>
    <property type="match status" value="1"/>
</dbReference>
<dbReference type="EMBL" id="PKSL01000171">
    <property type="protein sequence ID" value="POW00806.1"/>
    <property type="molecule type" value="Genomic_DNA"/>
</dbReference>
<dbReference type="GO" id="GO:0004674">
    <property type="term" value="F:protein serine/threonine kinase activity"/>
    <property type="evidence" value="ECO:0007669"/>
    <property type="project" value="UniProtKB-KW"/>
</dbReference>
<dbReference type="InterPro" id="IPR051852">
    <property type="entry name" value="Alpha-type_PK"/>
</dbReference>
<feature type="domain" description="Alpha-type protein kinase" evidence="7">
    <location>
        <begin position="1"/>
        <end position="157"/>
    </location>
</feature>
<evidence type="ECO:0000256" key="1">
    <source>
        <dbReference type="ARBA" id="ARBA00022527"/>
    </source>
</evidence>
<evidence type="ECO:0000256" key="4">
    <source>
        <dbReference type="ARBA" id="ARBA00022777"/>
    </source>
</evidence>
<dbReference type="Pfam" id="PF02816">
    <property type="entry name" value="Alpha_kinase"/>
    <property type="match status" value="1"/>
</dbReference>
<dbReference type="AlphaFoldDB" id="A0A2S4UU48"/>
<keyword evidence="1" id="KW-0723">Serine/threonine-protein kinase</keyword>
<gene>
    <name evidence="8" type="ORF">PSTT_12907</name>
</gene>
<proteinExistence type="predicted"/>
<dbReference type="PANTHER" id="PTHR45992:SF2">
    <property type="entry name" value="EUKARYOTIC ELONGATION FACTOR 2 KINASE"/>
    <property type="match status" value="1"/>
</dbReference>
<dbReference type="GO" id="GO:0005524">
    <property type="term" value="F:ATP binding"/>
    <property type="evidence" value="ECO:0007669"/>
    <property type="project" value="UniProtKB-KW"/>
</dbReference>
<dbReference type="VEuPathDB" id="FungiDB:PSTT_12907"/>
<evidence type="ECO:0000256" key="5">
    <source>
        <dbReference type="ARBA" id="ARBA00022840"/>
    </source>
</evidence>
<dbReference type="Gene3D" id="3.20.200.10">
    <property type="entry name" value="MHCK/EF2 kinase"/>
    <property type="match status" value="1"/>
</dbReference>
<keyword evidence="5" id="KW-0067">ATP-binding</keyword>
<keyword evidence="9" id="KW-1185">Reference proteome</keyword>
<keyword evidence="3" id="KW-0547">Nucleotide-binding</keyword>
<dbReference type="InterPro" id="IPR004166">
    <property type="entry name" value="a-kinase_dom"/>
</dbReference>
<sequence length="210" mass="23509">MRSEISKSPRRVGMTYQEKCVKLQIDRHTVVIEGLIDDPKQIYFFKKALKGLYIKYSSNMDLKLNKHRDGVDLEVAQSMDGFTHWSYVHTDGESLICDLQGVGPTLTDPQIISPDPNLWAMVSNIFFKTMSATPFVKHLDINIQTPKCHSKYKLSQSHPRQPGKSQAAPTKSGGNWALISHLVGEDQGPLPKADIFFSPSSVQGSENTSF</sequence>
<dbReference type="SUPFAM" id="SSF56112">
    <property type="entry name" value="Protein kinase-like (PK-like)"/>
    <property type="match status" value="1"/>
</dbReference>
<dbReference type="PANTHER" id="PTHR45992">
    <property type="entry name" value="EUKARYOTIC ELONGATION FACTOR 2 KINASE-RELATED"/>
    <property type="match status" value="1"/>
</dbReference>
<evidence type="ECO:0000256" key="3">
    <source>
        <dbReference type="ARBA" id="ARBA00022741"/>
    </source>
</evidence>
<accession>A0A2S4UU48</accession>
<dbReference type="GO" id="GO:0031037">
    <property type="term" value="P:myosin II filament disassembly"/>
    <property type="evidence" value="ECO:0007669"/>
    <property type="project" value="TreeGrafter"/>
</dbReference>
<feature type="region of interest" description="Disordered" evidence="6">
    <location>
        <begin position="151"/>
        <end position="171"/>
    </location>
</feature>
<evidence type="ECO:0000256" key="2">
    <source>
        <dbReference type="ARBA" id="ARBA00022679"/>
    </source>
</evidence>
<name>A0A2S4UU48_9BASI</name>
<organism evidence="8 9">
    <name type="scientific">Puccinia striiformis</name>
    <dbReference type="NCBI Taxonomy" id="27350"/>
    <lineage>
        <taxon>Eukaryota</taxon>
        <taxon>Fungi</taxon>
        <taxon>Dikarya</taxon>
        <taxon>Basidiomycota</taxon>
        <taxon>Pucciniomycotina</taxon>
        <taxon>Pucciniomycetes</taxon>
        <taxon>Pucciniales</taxon>
        <taxon>Pucciniaceae</taxon>
        <taxon>Puccinia</taxon>
    </lineage>
</organism>
<protein>
    <recommendedName>
        <fullName evidence="7">Alpha-type protein kinase domain-containing protein</fullName>
    </recommendedName>
</protein>
<evidence type="ECO:0000313" key="9">
    <source>
        <dbReference type="Proteomes" id="UP000239156"/>
    </source>
</evidence>
<keyword evidence="4" id="KW-0418">Kinase</keyword>
<keyword evidence="2" id="KW-0808">Transferase</keyword>
<dbReference type="CDD" id="cd04515">
    <property type="entry name" value="Alpha_kinase"/>
    <property type="match status" value="1"/>
</dbReference>
<dbReference type="VEuPathDB" id="FungiDB:PSHT_15305"/>
<evidence type="ECO:0000313" key="8">
    <source>
        <dbReference type="EMBL" id="POW00806.1"/>
    </source>
</evidence>
<dbReference type="GO" id="GO:1903013">
    <property type="term" value="P:response to differentiation-inducing factor 1"/>
    <property type="evidence" value="ECO:0007669"/>
    <property type="project" value="TreeGrafter"/>
</dbReference>
<dbReference type="InterPro" id="IPR011009">
    <property type="entry name" value="Kinase-like_dom_sf"/>
</dbReference>
<evidence type="ECO:0000256" key="6">
    <source>
        <dbReference type="SAM" id="MobiDB-lite"/>
    </source>
</evidence>
<comment type="caution">
    <text evidence="8">The sequence shown here is derived from an EMBL/GenBank/DDBJ whole genome shotgun (WGS) entry which is preliminary data.</text>
</comment>
<evidence type="ECO:0000259" key="7">
    <source>
        <dbReference type="PROSITE" id="PS51158"/>
    </source>
</evidence>
<dbReference type="Proteomes" id="UP000239156">
    <property type="component" value="Unassembled WGS sequence"/>
</dbReference>
<reference evidence="8" key="1">
    <citation type="submission" date="2017-12" db="EMBL/GenBank/DDBJ databases">
        <title>Gene loss provides genomic basis for host adaptation in cereal stripe rust fungi.</title>
        <authorList>
            <person name="Xia C."/>
        </authorList>
    </citation>
    <scope>NUCLEOTIDE SEQUENCE [LARGE SCALE GENOMIC DNA]</scope>
    <source>
        <strain evidence="8">93-210</strain>
    </source>
</reference>